<evidence type="ECO:0000313" key="1">
    <source>
        <dbReference type="EMBL" id="CAE0461595.1"/>
    </source>
</evidence>
<dbReference type="Gene3D" id="3.80.10.10">
    <property type="entry name" value="Ribonuclease Inhibitor"/>
    <property type="match status" value="1"/>
</dbReference>
<dbReference type="PANTHER" id="PTHR45661:SF3">
    <property type="entry name" value="IG-LIKE DOMAIN-CONTAINING PROTEIN"/>
    <property type="match status" value="1"/>
</dbReference>
<protein>
    <submittedName>
        <fullName evidence="1">Uncharacterized protein</fullName>
    </submittedName>
</protein>
<accession>A0A7S3Q0E4</accession>
<dbReference type="InterPro" id="IPR053139">
    <property type="entry name" value="Surface_bspA-like"/>
</dbReference>
<dbReference type="EMBL" id="HBIO01008426">
    <property type="protein sequence ID" value="CAE0461595.1"/>
    <property type="molecule type" value="Transcribed_RNA"/>
</dbReference>
<proteinExistence type="predicted"/>
<gene>
    <name evidence="1" type="ORF">CDEB00056_LOCUS6436</name>
</gene>
<dbReference type="SUPFAM" id="SSF52058">
    <property type="entry name" value="L domain-like"/>
    <property type="match status" value="1"/>
</dbReference>
<dbReference type="AlphaFoldDB" id="A0A7S3Q0E4"/>
<reference evidence="1" key="1">
    <citation type="submission" date="2021-01" db="EMBL/GenBank/DDBJ databases">
        <authorList>
            <person name="Corre E."/>
            <person name="Pelletier E."/>
            <person name="Niang G."/>
            <person name="Scheremetjew M."/>
            <person name="Finn R."/>
            <person name="Kale V."/>
            <person name="Holt S."/>
            <person name="Cochrane G."/>
            <person name="Meng A."/>
            <person name="Brown T."/>
            <person name="Cohen L."/>
        </authorList>
    </citation>
    <scope>NUCLEOTIDE SEQUENCE</scope>
    <source>
        <strain evidence="1">MM31A-1</strain>
    </source>
</reference>
<dbReference type="PANTHER" id="PTHR45661">
    <property type="entry name" value="SURFACE ANTIGEN"/>
    <property type="match status" value="1"/>
</dbReference>
<sequence length="342" mass="38746">MILLGVAVDYFASIGRVELPNSNIVIDPRPIPSYVNFHISVGENNITARREAGSKNRNRGCTLKFRAYDSSIEEVPSFESTTYTYHGLDGERAPANTSIGIIHPSVQIIKKKAFMRCRNMVKCTMNDNVRRIENQAFYGCKSVKRFSLSRNLEQIGKLAFANCETVEKIFIPHDVTNIGKRAFARCRRLKYLHFPPTLRLQQIGDGAIHGCDTLLRGNGIISSRISGIREKEFLDVTCNCLPFLRLSQGRMFTEVHMETYRNMVAHPAMEERVLLPISFHILAINPFVMVDTIVECLARATCAMDSDALDDFLDHMGKHNVEGLLHIINALCIFRTDNREYS</sequence>
<dbReference type="InterPro" id="IPR026906">
    <property type="entry name" value="LRR_5"/>
</dbReference>
<dbReference type="InterPro" id="IPR032675">
    <property type="entry name" value="LRR_dom_sf"/>
</dbReference>
<name>A0A7S3Q0E4_9STRA</name>
<organism evidence="1">
    <name type="scientific">Chaetoceros debilis</name>
    <dbReference type="NCBI Taxonomy" id="122233"/>
    <lineage>
        <taxon>Eukaryota</taxon>
        <taxon>Sar</taxon>
        <taxon>Stramenopiles</taxon>
        <taxon>Ochrophyta</taxon>
        <taxon>Bacillariophyta</taxon>
        <taxon>Coscinodiscophyceae</taxon>
        <taxon>Chaetocerotophycidae</taxon>
        <taxon>Chaetocerotales</taxon>
        <taxon>Chaetocerotaceae</taxon>
        <taxon>Chaetoceros</taxon>
    </lineage>
</organism>
<dbReference type="Pfam" id="PF13306">
    <property type="entry name" value="LRR_5"/>
    <property type="match status" value="1"/>
</dbReference>